<keyword evidence="5" id="KW-1185">Reference proteome</keyword>
<evidence type="ECO:0000256" key="1">
    <source>
        <dbReference type="ARBA" id="ARBA00023134"/>
    </source>
</evidence>
<evidence type="ECO:0000256" key="2">
    <source>
        <dbReference type="SAM" id="MobiDB-lite"/>
    </source>
</evidence>
<dbReference type="AlphaFoldDB" id="D9PZL4"/>
<keyword evidence="1" id="KW-0342">GTP-binding</keyword>
<reference evidence="4 5" key="1">
    <citation type="journal article" date="2010" name="Appl. Environ. Microbiol.">
        <title>The genome sequence of the crenarchaeon Acidilobus saccharovorans supports a new order, Acidilobales, and suggests an important ecological role in terrestrial acidic hot springs.</title>
        <authorList>
            <person name="Mardanov A.V."/>
            <person name="Svetlitchnyi V.A."/>
            <person name="Beletsky A.V."/>
            <person name="Prokofeva M.I."/>
            <person name="Bonch-Osmolovskaya E.A."/>
            <person name="Ravin N.V."/>
            <person name="Skryabin K.G."/>
        </authorList>
    </citation>
    <scope>NUCLEOTIDE SEQUENCE [LARGE SCALE GENOMIC DNA]</scope>
    <source>
        <strain evidence="5">DSM 16705 / JCM 18335 / VKM B-2471 / 345-15</strain>
    </source>
</reference>
<keyword evidence="1" id="KW-0547">Nucleotide-binding</keyword>
<dbReference type="InterPro" id="IPR027417">
    <property type="entry name" value="P-loop_NTPase"/>
</dbReference>
<dbReference type="STRING" id="666510.ASAC_0094"/>
<dbReference type="Pfam" id="PF02824">
    <property type="entry name" value="TGS"/>
    <property type="match status" value="1"/>
</dbReference>
<accession>D9PZL4</accession>
<dbReference type="InParanoid" id="D9PZL4"/>
<dbReference type="eggNOG" id="arCOG00358">
    <property type="taxonomic scope" value="Archaea"/>
</dbReference>
<dbReference type="RefSeq" id="WP_013266014.1">
    <property type="nucleotide sequence ID" value="NC_014374.1"/>
</dbReference>
<dbReference type="KEGG" id="asc:ASAC_0094"/>
<dbReference type="Proteomes" id="UP000000346">
    <property type="component" value="Chromosome"/>
</dbReference>
<dbReference type="GO" id="GO:0003924">
    <property type="term" value="F:GTPase activity"/>
    <property type="evidence" value="ECO:0007669"/>
    <property type="project" value="InterPro"/>
</dbReference>
<evidence type="ECO:0000313" key="5">
    <source>
        <dbReference type="Proteomes" id="UP000000346"/>
    </source>
</evidence>
<proteinExistence type="predicted"/>
<name>D9PZL4_ACIS3</name>
<dbReference type="InterPro" id="IPR045001">
    <property type="entry name" value="DRG"/>
</dbReference>
<dbReference type="PRINTS" id="PR00326">
    <property type="entry name" value="GTP1OBG"/>
</dbReference>
<dbReference type="InterPro" id="IPR031662">
    <property type="entry name" value="GTP-binding_2"/>
</dbReference>
<gene>
    <name evidence="4" type="ordered locus">ASAC_0094</name>
</gene>
<dbReference type="GO" id="GO:0005525">
    <property type="term" value="F:GTP binding"/>
    <property type="evidence" value="ECO:0007669"/>
    <property type="project" value="UniProtKB-KW"/>
</dbReference>
<evidence type="ECO:0000313" key="4">
    <source>
        <dbReference type="EMBL" id="ADL18502.1"/>
    </source>
</evidence>
<dbReference type="PANTHER" id="PTHR43127">
    <property type="entry name" value="DEVELOPMENTALLY-REGULATED GTP-BINDING PROTEIN 2"/>
    <property type="match status" value="1"/>
</dbReference>
<dbReference type="InterPro" id="IPR012676">
    <property type="entry name" value="TGS-like"/>
</dbReference>
<feature type="domain" description="TGS" evidence="3">
    <location>
        <begin position="276"/>
        <end position="349"/>
    </location>
</feature>
<protein>
    <submittedName>
        <fullName evidence="4">Predicted GTPase</fullName>
    </submittedName>
</protein>
<evidence type="ECO:0000259" key="3">
    <source>
        <dbReference type="PROSITE" id="PS51880"/>
    </source>
</evidence>
<dbReference type="GeneID" id="9498306"/>
<feature type="compositionally biased region" description="Basic and acidic residues" evidence="2">
    <location>
        <begin position="22"/>
        <end position="31"/>
    </location>
</feature>
<dbReference type="Gene3D" id="3.40.50.300">
    <property type="entry name" value="P-loop containing nucleotide triphosphate hydrolases"/>
    <property type="match status" value="1"/>
</dbReference>
<dbReference type="InterPro" id="IPR006073">
    <property type="entry name" value="GTP-bd"/>
</dbReference>
<dbReference type="SUPFAM" id="SSF52540">
    <property type="entry name" value="P-loop containing nucleoside triphosphate hydrolases"/>
    <property type="match status" value="1"/>
</dbReference>
<organism evidence="4 5">
    <name type="scientific">Acidilobus saccharovorans (strain DSM 16705 / JCM 18335 / VKM B-2471 / 345-15)</name>
    <dbReference type="NCBI Taxonomy" id="666510"/>
    <lineage>
        <taxon>Archaea</taxon>
        <taxon>Thermoproteota</taxon>
        <taxon>Thermoprotei</taxon>
        <taxon>Acidilobales</taxon>
        <taxon>Acidilobaceae</taxon>
        <taxon>Acidilobus</taxon>
    </lineage>
</organism>
<dbReference type="Gene3D" id="6.10.140.1070">
    <property type="match status" value="1"/>
</dbReference>
<sequence>MPKHKGTEKLRLWATRRLAELREESERERQRRSGGSRPGMFVEKAGAGQVVLLGPPNSGKSSIVARLTNAKVTVSPIPYTTQLPVPGMMTYLDVKLQLVDTPPLLNPDGSVNSRVVALARNADVIAVVIGLDSPEPTKDLTASLEAIEDRGIAYSLEKGFVKVERRTQGGLTFIYRGTPKFTEEEARRLLNSYRVYNAVVEVYGPATLDDLEEAIFSFKVYKPTFVIFNKADLPASESRAREAARLLPRDVPWILASAETGVGLSSVGPVAYRLLNVKRIYTKKPGQPPSPEPLIVKADATVREIAEKISPSLATSMRYARIWGKGAKYEGQRVGPDYVPQDGDIIEIR</sequence>
<feature type="region of interest" description="Disordered" evidence="2">
    <location>
        <begin position="22"/>
        <end position="41"/>
    </location>
</feature>
<dbReference type="InterPro" id="IPR004095">
    <property type="entry name" value="TGS"/>
</dbReference>
<dbReference type="InterPro" id="IPR012675">
    <property type="entry name" value="Beta-grasp_dom_sf"/>
</dbReference>
<dbReference type="SUPFAM" id="SSF81271">
    <property type="entry name" value="TGS-like"/>
    <property type="match status" value="1"/>
</dbReference>
<dbReference type="PROSITE" id="PS51880">
    <property type="entry name" value="TGS"/>
    <property type="match status" value="1"/>
</dbReference>
<dbReference type="Gene3D" id="3.10.20.30">
    <property type="match status" value="1"/>
</dbReference>
<dbReference type="Pfam" id="PF16897">
    <property type="entry name" value="MMR_HSR1_Xtn"/>
    <property type="match status" value="1"/>
</dbReference>
<dbReference type="HOGENOM" id="CLU_044997_0_1_2"/>
<dbReference type="EMBL" id="CP001742">
    <property type="protein sequence ID" value="ADL18502.1"/>
    <property type="molecule type" value="Genomic_DNA"/>
</dbReference>
<dbReference type="FunCoup" id="D9PZL4">
    <property type="interactions" value="200"/>
</dbReference>
<dbReference type="Pfam" id="PF01926">
    <property type="entry name" value="MMR_HSR1"/>
    <property type="match status" value="1"/>
</dbReference>